<comment type="subcellular location">
    <subcellularLocation>
        <location evidence="1">Cell membrane</location>
        <topology evidence="1">Multi-pass membrane protein</topology>
    </subcellularLocation>
</comment>
<evidence type="ECO:0000256" key="3">
    <source>
        <dbReference type="ARBA" id="ARBA00022692"/>
    </source>
</evidence>
<name>A0A3E4MHF7_9FIRM</name>
<evidence type="ECO:0000256" key="6">
    <source>
        <dbReference type="SAM" id="Phobius"/>
    </source>
</evidence>
<evidence type="ECO:0000256" key="2">
    <source>
        <dbReference type="ARBA" id="ARBA00022475"/>
    </source>
</evidence>
<feature type="transmembrane region" description="Helical" evidence="6">
    <location>
        <begin position="12"/>
        <end position="34"/>
    </location>
</feature>
<evidence type="ECO:0000256" key="1">
    <source>
        <dbReference type="ARBA" id="ARBA00004651"/>
    </source>
</evidence>
<dbReference type="PANTHER" id="PTHR30250:SF11">
    <property type="entry name" value="O-ANTIGEN TRANSPORTER-RELATED"/>
    <property type="match status" value="1"/>
</dbReference>
<dbReference type="InterPro" id="IPR002797">
    <property type="entry name" value="Polysacc_synth"/>
</dbReference>
<dbReference type="Proteomes" id="UP000261208">
    <property type="component" value="Unassembled WGS sequence"/>
</dbReference>
<feature type="transmembrane region" description="Helical" evidence="6">
    <location>
        <begin position="83"/>
        <end position="103"/>
    </location>
</feature>
<accession>A0A3E4MHF7</accession>
<feature type="transmembrane region" description="Helical" evidence="6">
    <location>
        <begin position="336"/>
        <end position="356"/>
    </location>
</feature>
<sequence>MKNLNCTPSGKEIFVWNILGSMANSVLSVITLMLVTRMLNSGETDIFSLAWSISQMMATIATFQIRTYQATDVKEYFKFNQYLLFRVLCVIIMIVSSIGYILIKQFDLYKAIIVLIICLFRAVDALADVYEGYFQQKERLDLAGKAVTYRIVIAIALFAISLLLFRNLLISSLVLLFSYISCFFIFNIRYLVRVKCFKLEKDWERNFKWIWKLIREGAPIFINAFLMTSITNAPRIKIDSAISSGQLVDGMQTVFNILFMPASVLTLAYIVFRPLLTKMAIAWTDGRKKDFLKIIGMIFLCLVIMAIFLLGGSALLGIPFLSLLYGLNLEKYKMELLVIILGGCFCTFSYVLDNALIVIRKQYLLVCSYVVSWVYVQFTVSALVDEWNLMGAALAYAASMIVFFIVTLLIFIICLKKEKNNE</sequence>
<dbReference type="GO" id="GO:0005886">
    <property type="term" value="C:plasma membrane"/>
    <property type="evidence" value="ECO:0007669"/>
    <property type="project" value="UniProtKB-SubCell"/>
</dbReference>
<evidence type="ECO:0000256" key="5">
    <source>
        <dbReference type="ARBA" id="ARBA00023136"/>
    </source>
</evidence>
<evidence type="ECO:0000313" key="8">
    <source>
        <dbReference type="Proteomes" id="UP000261208"/>
    </source>
</evidence>
<dbReference type="Pfam" id="PF01943">
    <property type="entry name" value="Polysacc_synt"/>
    <property type="match status" value="1"/>
</dbReference>
<proteinExistence type="predicted"/>
<dbReference type="EMBL" id="QSQQ01000005">
    <property type="protein sequence ID" value="RGK49090.1"/>
    <property type="molecule type" value="Genomic_DNA"/>
</dbReference>
<comment type="caution">
    <text evidence="7">The sequence shown here is derived from an EMBL/GenBank/DDBJ whole genome shotgun (WGS) entry which is preliminary data.</text>
</comment>
<feature type="transmembrane region" description="Helical" evidence="6">
    <location>
        <begin position="253"/>
        <end position="272"/>
    </location>
</feature>
<dbReference type="RefSeq" id="WP_117649412.1">
    <property type="nucleotide sequence ID" value="NZ_QSQQ01000005.1"/>
</dbReference>
<keyword evidence="2" id="KW-1003">Cell membrane</keyword>
<reference evidence="7 8" key="1">
    <citation type="submission" date="2018-08" db="EMBL/GenBank/DDBJ databases">
        <title>A genome reference for cultivated species of the human gut microbiota.</title>
        <authorList>
            <person name="Zou Y."/>
            <person name="Xue W."/>
            <person name="Luo G."/>
        </authorList>
    </citation>
    <scope>NUCLEOTIDE SEQUENCE [LARGE SCALE GENOMIC DNA]</scope>
    <source>
        <strain evidence="7 8">TF11-11</strain>
    </source>
</reference>
<evidence type="ECO:0000313" key="7">
    <source>
        <dbReference type="EMBL" id="RGK49090.1"/>
    </source>
</evidence>
<dbReference type="InterPro" id="IPR050833">
    <property type="entry name" value="Poly_Biosynth_Transport"/>
</dbReference>
<feature type="transmembrane region" description="Helical" evidence="6">
    <location>
        <begin position="46"/>
        <end position="63"/>
    </location>
</feature>
<feature type="transmembrane region" description="Helical" evidence="6">
    <location>
        <begin position="213"/>
        <end position="233"/>
    </location>
</feature>
<feature type="transmembrane region" description="Helical" evidence="6">
    <location>
        <begin position="363"/>
        <end position="384"/>
    </location>
</feature>
<evidence type="ECO:0000256" key="4">
    <source>
        <dbReference type="ARBA" id="ARBA00022989"/>
    </source>
</evidence>
<feature type="transmembrane region" description="Helical" evidence="6">
    <location>
        <begin position="109"/>
        <end position="127"/>
    </location>
</feature>
<keyword evidence="4 6" id="KW-1133">Transmembrane helix</keyword>
<organism evidence="7 8">
    <name type="scientific">Dorea formicigenerans</name>
    <dbReference type="NCBI Taxonomy" id="39486"/>
    <lineage>
        <taxon>Bacteria</taxon>
        <taxon>Bacillati</taxon>
        <taxon>Bacillota</taxon>
        <taxon>Clostridia</taxon>
        <taxon>Lachnospirales</taxon>
        <taxon>Lachnospiraceae</taxon>
        <taxon>Dorea</taxon>
    </lineage>
</organism>
<feature type="transmembrane region" description="Helical" evidence="6">
    <location>
        <begin position="171"/>
        <end position="192"/>
    </location>
</feature>
<feature type="transmembrane region" description="Helical" evidence="6">
    <location>
        <begin position="292"/>
        <end position="316"/>
    </location>
</feature>
<keyword evidence="5 6" id="KW-0472">Membrane</keyword>
<protein>
    <submittedName>
        <fullName evidence="7">Lipopolysaccharide biosynthesis protein</fullName>
    </submittedName>
</protein>
<gene>
    <name evidence="7" type="ORF">DXD10_05125</name>
</gene>
<keyword evidence="3 6" id="KW-0812">Transmembrane</keyword>
<dbReference type="AlphaFoldDB" id="A0A3E4MHF7"/>
<feature type="transmembrane region" description="Helical" evidence="6">
    <location>
        <begin position="147"/>
        <end position="165"/>
    </location>
</feature>
<dbReference type="PANTHER" id="PTHR30250">
    <property type="entry name" value="PST FAMILY PREDICTED COLANIC ACID TRANSPORTER"/>
    <property type="match status" value="1"/>
</dbReference>
<feature type="transmembrane region" description="Helical" evidence="6">
    <location>
        <begin position="390"/>
        <end position="415"/>
    </location>
</feature>